<keyword evidence="4" id="KW-1185">Reference proteome</keyword>
<proteinExistence type="predicted"/>
<dbReference type="RefSeq" id="YP_009188538.1">
    <property type="nucleotide sequence ID" value="NC_028667.1"/>
</dbReference>
<evidence type="ECO:0000313" key="3">
    <source>
        <dbReference type="EMBL" id="CUS27809.1"/>
    </source>
</evidence>
<dbReference type="KEGG" id="vg:26517329"/>
<organism evidence="3 4">
    <name type="scientific">Pseudomonas phage vB_PaeS_PM105</name>
    <dbReference type="NCBI Taxonomy" id="1743016"/>
    <lineage>
        <taxon>Viruses</taxon>
        <taxon>Duplodnaviria</taxon>
        <taxon>Heunggongvirae</taxon>
        <taxon>Uroviricota</taxon>
        <taxon>Caudoviricetes</taxon>
        <taxon>Guarnerosvirinae</taxon>
        <taxon>Mechnikovvirus</taxon>
        <taxon>Mechnikovvirus PM105</taxon>
        <taxon>Beetrevirus PM105</taxon>
    </lineage>
</organism>
<dbReference type="Proteomes" id="UP000204666">
    <property type="component" value="Genome"/>
</dbReference>
<keyword evidence="2" id="KW-0812">Transmembrane</keyword>
<dbReference type="GeneID" id="26517329"/>
<keyword evidence="2" id="KW-1133">Transmembrane helix</keyword>
<protein>
    <submittedName>
        <fullName evidence="3">Putative Rz lysis protein</fullName>
    </submittedName>
</protein>
<reference evidence="3 4" key="1">
    <citation type="journal article" date="2016" name="Genome Announc.">
        <title>Complete Genome Sequence of PM105, a New Pseudomonas aeruginosa B3-Like Transposable Phage.</title>
        <authorList>
            <person name="Pourcel C."/>
            <person name="Midoux C."/>
            <person name="Bourkaltseva M."/>
            <person name="Pleteneva E."/>
            <person name="Krylov V."/>
        </authorList>
    </citation>
    <scope>NUCLEOTIDE SEQUENCE [LARGE SCALE GENOMIC DNA]</scope>
</reference>
<feature type="coiled-coil region" evidence="1">
    <location>
        <begin position="39"/>
        <end position="97"/>
    </location>
</feature>
<keyword evidence="1" id="KW-0175">Coiled coil</keyword>
<evidence type="ECO:0000313" key="4">
    <source>
        <dbReference type="Proteomes" id="UP000204666"/>
    </source>
</evidence>
<keyword evidence="2" id="KW-0472">Membrane</keyword>
<accession>A0A0S4L1H0</accession>
<evidence type="ECO:0000256" key="2">
    <source>
        <dbReference type="SAM" id="Phobius"/>
    </source>
</evidence>
<sequence length="203" mass="21592">MAVLSLLRTSTFWLVLSAVLCGAAVVIHGSASYDRGYAAARAEGDAALLNLQLQHANERAQALQDSLVQYKQQVARANQAEEQLLQVQQQLTDTRHQLQERIAHVSTAYRAAPGAAPTAIPRCVFTRGWVRDFNTALGAGLPATGARTASPGTQAATWPAAGSDAELLESGVTPADILAFAQDYGAWSLRNLAQLNALLEQGE</sequence>
<dbReference type="EMBL" id="LN898172">
    <property type="protein sequence ID" value="CUS27809.1"/>
    <property type="molecule type" value="Genomic_DNA"/>
</dbReference>
<feature type="transmembrane region" description="Helical" evidence="2">
    <location>
        <begin position="12"/>
        <end position="31"/>
    </location>
</feature>
<dbReference type="OrthoDB" id="16155at10239"/>
<gene>
    <name evidence="3" type="primary">PM105_27</name>
</gene>
<evidence type="ECO:0000256" key="1">
    <source>
        <dbReference type="SAM" id="Coils"/>
    </source>
</evidence>
<name>A0A0S4L1H0_9CAUD</name>